<dbReference type="GO" id="GO:0015288">
    <property type="term" value="F:porin activity"/>
    <property type="evidence" value="ECO:0007669"/>
    <property type="project" value="InterPro"/>
</dbReference>
<evidence type="ECO:0000313" key="3">
    <source>
        <dbReference type="EMBL" id="SEQ00531.1"/>
    </source>
</evidence>
<gene>
    <name evidence="3" type="ORF">SAMN04488092_103259</name>
</gene>
<dbReference type="GO" id="GO:0016020">
    <property type="term" value="C:membrane"/>
    <property type="evidence" value="ECO:0007669"/>
    <property type="project" value="InterPro"/>
</dbReference>
<evidence type="ECO:0000256" key="1">
    <source>
        <dbReference type="SAM" id="SignalP"/>
    </source>
</evidence>
<sequence>MKKVLFATTALVATAGVAAADVSFGGYARFGAIYIENAAEETTMESRLRLIVTATAEADNGLSFGAQTRYQANEMSNGYAGNAGFNAPRFWVSTGGLEISMGHVQGALEYMPGMYAGSVGLTGLGYRDIVYNYAADNYTSGAPGRQGVDVKYAAGAFSAHLSHSFDNAYNGNFDRTALVVAYTMGDYSVAVAGQDSDIVGDTTWALTASGNFGPAAVTLQVADNDGDMKYGVSASFEAGAATTIIGYVNHDEAIDDENYGVGVKHKLGGGASIEGGVVSLGGLAGSTTRADLGLKFSF</sequence>
<organism evidence="3 4">
    <name type="scientific">Thalassovita taeanensis</name>
    <dbReference type="NCBI Taxonomy" id="657014"/>
    <lineage>
        <taxon>Bacteria</taxon>
        <taxon>Pseudomonadati</taxon>
        <taxon>Pseudomonadota</taxon>
        <taxon>Alphaproteobacteria</taxon>
        <taxon>Rhodobacterales</taxon>
        <taxon>Roseobacteraceae</taxon>
        <taxon>Thalassovita</taxon>
    </lineage>
</organism>
<dbReference type="InterPro" id="IPR023614">
    <property type="entry name" value="Porin_dom_sf"/>
</dbReference>
<dbReference type="EMBL" id="FOEP01000003">
    <property type="protein sequence ID" value="SEQ00531.1"/>
    <property type="molecule type" value="Genomic_DNA"/>
</dbReference>
<proteinExistence type="predicted"/>
<dbReference type="InterPro" id="IPR033900">
    <property type="entry name" value="Gram_neg_porin_domain"/>
</dbReference>
<accession>A0A1H9CHK1</accession>
<keyword evidence="1" id="KW-0732">Signal</keyword>
<keyword evidence="4" id="KW-1185">Reference proteome</keyword>
<dbReference type="OrthoDB" id="7326315at2"/>
<evidence type="ECO:0000259" key="2">
    <source>
        <dbReference type="Pfam" id="PF13609"/>
    </source>
</evidence>
<dbReference type="Pfam" id="PF13609">
    <property type="entry name" value="Porin_4"/>
    <property type="match status" value="1"/>
</dbReference>
<dbReference type="RefSeq" id="WP_090268965.1">
    <property type="nucleotide sequence ID" value="NZ_FOEP01000003.1"/>
</dbReference>
<name>A0A1H9CHK1_9RHOB</name>
<reference evidence="3 4" key="1">
    <citation type="submission" date="2016-10" db="EMBL/GenBank/DDBJ databases">
        <authorList>
            <person name="de Groot N.N."/>
        </authorList>
    </citation>
    <scope>NUCLEOTIDE SEQUENCE [LARGE SCALE GENOMIC DNA]</scope>
    <source>
        <strain evidence="3 4">DSM 22007</strain>
    </source>
</reference>
<feature type="domain" description="Porin" evidence="2">
    <location>
        <begin position="7"/>
        <end position="277"/>
    </location>
</feature>
<dbReference type="STRING" id="657014.SAMN04488092_103259"/>
<feature type="signal peptide" evidence="1">
    <location>
        <begin position="1"/>
        <end position="19"/>
    </location>
</feature>
<protein>
    <submittedName>
        <fullName evidence="3">Outer membrane protein OmpU</fullName>
    </submittedName>
</protein>
<dbReference type="SUPFAM" id="SSF56935">
    <property type="entry name" value="Porins"/>
    <property type="match status" value="1"/>
</dbReference>
<dbReference type="AlphaFoldDB" id="A0A1H9CHK1"/>
<feature type="chain" id="PRO_5009300865" evidence="1">
    <location>
        <begin position="20"/>
        <end position="298"/>
    </location>
</feature>
<dbReference type="Gene3D" id="2.40.160.10">
    <property type="entry name" value="Porin"/>
    <property type="match status" value="1"/>
</dbReference>
<evidence type="ECO:0000313" key="4">
    <source>
        <dbReference type="Proteomes" id="UP000198634"/>
    </source>
</evidence>
<dbReference type="Proteomes" id="UP000198634">
    <property type="component" value="Unassembled WGS sequence"/>
</dbReference>